<feature type="binding site" evidence="2">
    <location>
        <position position="103"/>
    </location>
    <ligand>
        <name>Mn(2+)</name>
        <dbReference type="ChEBI" id="CHEBI:29035"/>
        <label>2</label>
    </ligand>
</feature>
<dbReference type="InterPro" id="IPR011650">
    <property type="entry name" value="Peptidase_M20_dimer"/>
</dbReference>
<feature type="binding site" evidence="2">
    <location>
        <position position="139"/>
    </location>
    <ligand>
        <name>Mn(2+)</name>
        <dbReference type="ChEBI" id="CHEBI:29035"/>
        <label>2</label>
    </ligand>
</feature>
<keyword evidence="2" id="KW-0479">Metal-binding</keyword>
<dbReference type="PANTHER" id="PTHR11014">
    <property type="entry name" value="PEPTIDASE M20 FAMILY MEMBER"/>
    <property type="match status" value="1"/>
</dbReference>
<keyword evidence="1 5" id="KW-0378">Hydrolase</keyword>
<dbReference type="RefSeq" id="WP_080024088.1">
    <property type="nucleotide sequence ID" value="NZ_LTAY01000092.1"/>
</dbReference>
<feature type="binding site" evidence="2">
    <location>
        <position position="105"/>
    </location>
    <ligand>
        <name>Mn(2+)</name>
        <dbReference type="ChEBI" id="CHEBI:29035"/>
        <label>2</label>
    </ligand>
</feature>
<dbReference type="GO" id="GO:0046872">
    <property type="term" value="F:metal ion binding"/>
    <property type="evidence" value="ECO:0007669"/>
    <property type="project" value="UniProtKB-KW"/>
</dbReference>
<dbReference type="PANTHER" id="PTHR11014:SF63">
    <property type="entry name" value="METALLOPEPTIDASE, PUTATIVE (AFU_ORTHOLOGUE AFUA_6G09600)-RELATED"/>
    <property type="match status" value="1"/>
</dbReference>
<dbReference type="SUPFAM" id="SSF53187">
    <property type="entry name" value="Zn-dependent exopeptidases"/>
    <property type="match status" value="1"/>
</dbReference>
<dbReference type="EMBL" id="LTAY01000092">
    <property type="protein sequence ID" value="OPX46140.1"/>
    <property type="molecule type" value="Genomic_DNA"/>
</dbReference>
<dbReference type="InterPro" id="IPR002933">
    <property type="entry name" value="Peptidase_M20"/>
</dbReference>
<dbReference type="Gene3D" id="3.30.70.360">
    <property type="match status" value="1"/>
</dbReference>
<dbReference type="Pfam" id="PF01546">
    <property type="entry name" value="Peptidase_M20"/>
    <property type="match status" value="1"/>
</dbReference>
<dbReference type="NCBIfam" id="TIGR01891">
    <property type="entry name" value="amidohydrolases"/>
    <property type="match status" value="1"/>
</dbReference>
<feature type="binding site" evidence="2">
    <location>
        <position position="365"/>
    </location>
    <ligand>
        <name>Mn(2+)</name>
        <dbReference type="ChEBI" id="CHEBI:29035"/>
        <label>2</label>
    </ligand>
</feature>
<feature type="binding site" evidence="2">
    <location>
        <position position="165"/>
    </location>
    <ligand>
        <name>Mn(2+)</name>
        <dbReference type="ChEBI" id="CHEBI:29035"/>
        <label>2</label>
    </ligand>
</feature>
<evidence type="ECO:0000259" key="3">
    <source>
        <dbReference type="Pfam" id="PF07687"/>
    </source>
</evidence>
<protein>
    <submittedName>
        <fullName evidence="5">Putative hydrolase YxeP</fullName>
        <ecNumber evidence="5">3.-.-.-</ecNumber>
    </submittedName>
</protein>
<dbReference type="CDD" id="cd03886">
    <property type="entry name" value="M20_Acy1"/>
    <property type="match status" value="1"/>
</dbReference>
<organism evidence="5 6">
    <name type="scientific">Clostridium thermobutyricum DSM 4928</name>
    <dbReference type="NCBI Taxonomy" id="1121339"/>
    <lineage>
        <taxon>Bacteria</taxon>
        <taxon>Bacillati</taxon>
        <taxon>Bacillota</taxon>
        <taxon>Clostridia</taxon>
        <taxon>Eubacteriales</taxon>
        <taxon>Clostridiaceae</taxon>
        <taxon>Clostridium</taxon>
    </lineage>
</organism>
<dbReference type="GO" id="GO:0050118">
    <property type="term" value="F:N-acetyldiaminopimelate deacetylase activity"/>
    <property type="evidence" value="ECO:0007669"/>
    <property type="project" value="UniProtKB-ARBA"/>
</dbReference>
<dbReference type="AlphaFoldDB" id="A0A1V4SQK5"/>
<evidence type="ECO:0000256" key="1">
    <source>
        <dbReference type="ARBA" id="ARBA00022801"/>
    </source>
</evidence>
<dbReference type="OrthoDB" id="9776731at2"/>
<dbReference type="Gene3D" id="3.40.630.10">
    <property type="entry name" value="Zn peptidases"/>
    <property type="match status" value="1"/>
</dbReference>
<evidence type="ECO:0000256" key="2">
    <source>
        <dbReference type="PIRSR" id="PIRSR005962-1"/>
    </source>
</evidence>
<keyword evidence="2" id="KW-0464">Manganese</keyword>
<dbReference type="PIRSF" id="PIRSF005962">
    <property type="entry name" value="Pept_M20D_amidohydro"/>
    <property type="match status" value="1"/>
</dbReference>
<dbReference type="InterPro" id="IPR036264">
    <property type="entry name" value="Bact_exopeptidase_dim_dom"/>
</dbReference>
<accession>A0A1V4SQK5</accession>
<evidence type="ECO:0000313" key="4">
    <source>
        <dbReference type="EMBL" id="OPX46099.1"/>
    </source>
</evidence>
<dbReference type="EMBL" id="LTAY01000092">
    <property type="protein sequence ID" value="OPX46099.1"/>
    <property type="molecule type" value="Genomic_DNA"/>
</dbReference>
<dbReference type="EC" id="3.-.-.-" evidence="5"/>
<dbReference type="GO" id="GO:0019877">
    <property type="term" value="P:diaminopimelate biosynthetic process"/>
    <property type="evidence" value="ECO:0007669"/>
    <property type="project" value="UniProtKB-ARBA"/>
</dbReference>
<dbReference type="FunFam" id="3.30.70.360:FF:000001">
    <property type="entry name" value="N-acetyldiaminopimelate deacetylase"/>
    <property type="match status" value="1"/>
</dbReference>
<evidence type="ECO:0000313" key="6">
    <source>
        <dbReference type="Proteomes" id="UP000191448"/>
    </source>
</evidence>
<dbReference type="Proteomes" id="UP000191448">
    <property type="component" value="Unassembled WGS sequence"/>
</dbReference>
<name>A0A1V4SQK5_9CLOT</name>
<dbReference type="InterPro" id="IPR017439">
    <property type="entry name" value="Amidohydrolase"/>
</dbReference>
<dbReference type="SUPFAM" id="SSF55031">
    <property type="entry name" value="Bacterial exopeptidase dimerisation domain"/>
    <property type="match status" value="1"/>
</dbReference>
<reference evidence="5 6" key="1">
    <citation type="submission" date="2016-02" db="EMBL/GenBank/DDBJ databases">
        <title>Genome sequence of Clostridium thermobutyricum DSM 4928.</title>
        <authorList>
            <person name="Poehlein A."/>
            <person name="Daniel R."/>
        </authorList>
    </citation>
    <scope>NUCLEOTIDE SEQUENCE [LARGE SCALE GENOMIC DNA]</scope>
    <source>
        <strain evidence="5 6">DSM 4928</strain>
    </source>
</reference>
<dbReference type="Pfam" id="PF07687">
    <property type="entry name" value="M20_dimer"/>
    <property type="match status" value="1"/>
</dbReference>
<comment type="cofactor">
    <cofactor evidence="2">
        <name>Mn(2+)</name>
        <dbReference type="ChEBI" id="CHEBI:29035"/>
    </cofactor>
    <text evidence="2">The Mn(2+) ion enhances activity.</text>
</comment>
<feature type="domain" description="Peptidase M20 dimerisation" evidence="3">
    <location>
        <begin position="189"/>
        <end position="284"/>
    </location>
</feature>
<comment type="caution">
    <text evidence="5">The sequence shown here is derived from an EMBL/GenBank/DDBJ whole genome shotgun (WGS) entry which is preliminary data.</text>
</comment>
<proteinExistence type="predicted"/>
<gene>
    <name evidence="5" type="primary">yxeP_3</name>
    <name evidence="4" type="synonym">yxeP_2</name>
    <name evidence="4" type="ORF">CLTHE_29160</name>
    <name evidence="5" type="ORF">CLTHE_29570</name>
</gene>
<sequence>MIDFLNEAKAFKDELIDIRRDFHMHPELGFELPRTLGKIKEFLDNEGIEYKEFGISGLCGIIKGEKDDNGKVIGIRADMDALPIEDRKACPYSSKEKGKMHACGHDAHSTILLGVARILNKNKDKFGGTVKLLFEPAEETTGGAPHMIKDGVLENPRVQKIIGLHVEEKLEVGKIMIKNGMVNAASNPYKITVKGHGGHGARPNTTVDPIVIGANIVSTLQTIISRELSPLNPGVITVGSFHSGTAQNIIPEEAQIEGIIRTTTPEDRKYVTERVVQIAEGIAKASRGEVEVLIEESYPCLINEDSVVSLIKNSAKDIIGEKNVLEQPNPSMGVESFAYFAMERDSAFYFLGTGSVAKDSFKPAHSSLFDIDEEALPIGVAIQCKAAFDYLTL</sequence>
<evidence type="ECO:0000313" key="5">
    <source>
        <dbReference type="EMBL" id="OPX46140.1"/>
    </source>
</evidence>